<evidence type="ECO:0000256" key="3">
    <source>
        <dbReference type="ARBA" id="ARBA00017057"/>
    </source>
</evidence>
<dbReference type="Proteomes" id="UP001306508">
    <property type="component" value="Unassembled WGS sequence"/>
</dbReference>
<feature type="transmembrane region" description="Helical" evidence="9">
    <location>
        <begin position="69"/>
        <end position="87"/>
    </location>
</feature>
<proteinExistence type="inferred from homology"/>
<comment type="similarity">
    <text evidence="2">Belongs to the SPCS2 family.</text>
</comment>
<sequence>MTKPVNVYSIGEVAQRLDDEVPIVFNRLGYEQSFKLIDMKLFIGYSIATVAGVSFILDKKFGHNNVIQYQRILVIIYFVLSFIFWYFKKFVEASTLYIGKNSKENTTIVFKRDYKEAVPIYKTVFILKDQQNESKSSSVELQVNHVFNEKGYLQTELFFQWVKKQVENMESKKD</sequence>
<evidence type="ECO:0000256" key="8">
    <source>
        <dbReference type="ARBA" id="ARBA00045608"/>
    </source>
</evidence>
<evidence type="ECO:0000313" key="10">
    <source>
        <dbReference type="EMBL" id="KAK5780554.1"/>
    </source>
</evidence>
<keyword evidence="11" id="KW-1185">Reference proteome</keyword>
<name>A0AAN7ZSQ2_9SACH</name>
<dbReference type="EMBL" id="JAWIZZ010000040">
    <property type="protein sequence ID" value="KAK5780554.1"/>
    <property type="molecule type" value="Genomic_DNA"/>
</dbReference>
<evidence type="ECO:0000256" key="1">
    <source>
        <dbReference type="ARBA" id="ARBA00004477"/>
    </source>
</evidence>
<reference evidence="11" key="1">
    <citation type="submission" date="2023-07" db="EMBL/GenBank/DDBJ databases">
        <title>A draft genome of Kazachstania heterogenica Y-27499.</title>
        <authorList>
            <person name="Donic C."/>
            <person name="Kralova J.S."/>
            <person name="Fidel L."/>
            <person name="Ben-Dor S."/>
            <person name="Jung S."/>
        </authorList>
    </citation>
    <scope>NUCLEOTIDE SEQUENCE [LARGE SCALE GENOMIC DNA]</scope>
    <source>
        <strain evidence="11">Y27499</strain>
    </source>
</reference>
<keyword evidence="7 9" id="KW-0472">Membrane</keyword>
<comment type="subcellular location">
    <subcellularLocation>
        <location evidence="1">Endoplasmic reticulum membrane</location>
        <topology evidence="1">Multi-pass membrane protein</topology>
    </subcellularLocation>
</comment>
<gene>
    <name evidence="10" type="ORF">RI543_001674</name>
</gene>
<dbReference type="PANTHER" id="PTHR13085">
    <property type="entry name" value="MICROSOMAL SIGNAL PEPTIDASE 25 KDA SUBUNIT"/>
    <property type="match status" value="1"/>
</dbReference>
<organism evidence="10 11">
    <name type="scientific">Arxiozyma heterogenica</name>
    <dbReference type="NCBI Taxonomy" id="278026"/>
    <lineage>
        <taxon>Eukaryota</taxon>
        <taxon>Fungi</taxon>
        <taxon>Dikarya</taxon>
        <taxon>Ascomycota</taxon>
        <taxon>Saccharomycotina</taxon>
        <taxon>Saccharomycetes</taxon>
        <taxon>Saccharomycetales</taxon>
        <taxon>Saccharomycetaceae</taxon>
        <taxon>Arxiozyma</taxon>
    </lineage>
</organism>
<evidence type="ECO:0000256" key="2">
    <source>
        <dbReference type="ARBA" id="ARBA00007324"/>
    </source>
</evidence>
<dbReference type="Pfam" id="PF06703">
    <property type="entry name" value="SPC25"/>
    <property type="match status" value="1"/>
</dbReference>
<comment type="function">
    <text evidence="8">Component of the signal peptidase complex (SPC) which catalyzes the cleavage of N-terminal signal sequences from nascent proteins as they are translocated into the lumen of the endoplasmic reticulum. Enhances the enzymatic activity of SPC and facilitates the interactions between different components of the translocation site.</text>
</comment>
<evidence type="ECO:0000256" key="7">
    <source>
        <dbReference type="ARBA" id="ARBA00023136"/>
    </source>
</evidence>
<dbReference type="PANTHER" id="PTHR13085:SF0">
    <property type="entry name" value="SIGNAL PEPTIDASE COMPLEX SUBUNIT 2"/>
    <property type="match status" value="1"/>
</dbReference>
<evidence type="ECO:0000256" key="4">
    <source>
        <dbReference type="ARBA" id="ARBA00022692"/>
    </source>
</evidence>
<protein>
    <recommendedName>
        <fullName evidence="3">Signal peptidase complex subunit 2</fullName>
    </recommendedName>
</protein>
<keyword evidence="4 9" id="KW-0812">Transmembrane</keyword>
<dbReference type="GO" id="GO:0045047">
    <property type="term" value="P:protein targeting to ER"/>
    <property type="evidence" value="ECO:0007669"/>
    <property type="project" value="TreeGrafter"/>
</dbReference>
<dbReference type="GO" id="GO:0005787">
    <property type="term" value="C:signal peptidase complex"/>
    <property type="evidence" value="ECO:0007669"/>
    <property type="project" value="InterPro"/>
</dbReference>
<evidence type="ECO:0000313" key="11">
    <source>
        <dbReference type="Proteomes" id="UP001306508"/>
    </source>
</evidence>
<evidence type="ECO:0000256" key="6">
    <source>
        <dbReference type="ARBA" id="ARBA00022989"/>
    </source>
</evidence>
<keyword evidence="6 9" id="KW-1133">Transmembrane helix</keyword>
<keyword evidence="5" id="KW-0256">Endoplasmic reticulum</keyword>
<feature type="transmembrane region" description="Helical" evidence="9">
    <location>
        <begin position="37"/>
        <end position="57"/>
    </location>
</feature>
<comment type="caution">
    <text evidence="10">The sequence shown here is derived from an EMBL/GenBank/DDBJ whole genome shotgun (WGS) entry which is preliminary data.</text>
</comment>
<evidence type="ECO:0000256" key="9">
    <source>
        <dbReference type="SAM" id="Phobius"/>
    </source>
</evidence>
<dbReference type="InterPro" id="IPR009582">
    <property type="entry name" value="Spc2/SPCS2"/>
</dbReference>
<accession>A0AAN7ZSQ2</accession>
<evidence type="ECO:0000256" key="5">
    <source>
        <dbReference type="ARBA" id="ARBA00022824"/>
    </source>
</evidence>
<dbReference type="GO" id="GO:0006465">
    <property type="term" value="P:signal peptide processing"/>
    <property type="evidence" value="ECO:0007669"/>
    <property type="project" value="InterPro"/>
</dbReference>
<dbReference type="AlphaFoldDB" id="A0AAN7ZSQ2"/>